<dbReference type="Gene3D" id="3.30.70.80">
    <property type="entry name" value="Peptidase S8 propeptide/proteinase inhibitor I9"/>
    <property type="match status" value="1"/>
</dbReference>
<dbReference type="EMBL" id="VEPZ02000116">
    <property type="protein sequence ID" value="KAE8733355.1"/>
    <property type="molecule type" value="Genomic_DNA"/>
</dbReference>
<dbReference type="GO" id="GO:0006508">
    <property type="term" value="P:proteolysis"/>
    <property type="evidence" value="ECO:0007669"/>
    <property type="project" value="InterPro"/>
</dbReference>
<dbReference type="GO" id="GO:0004252">
    <property type="term" value="F:serine-type endopeptidase activity"/>
    <property type="evidence" value="ECO:0007669"/>
    <property type="project" value="InterPro"/>
</dbReference>
<dbReference type="InterPro" id="IPR036852">
    <property type="entry name" value="Peptidase_S8/S53_dom_sf"/>
</dbReference>
<comment type="caution">
    <text evidence="4">The sequence shown here is derived from an EMBL/GenBank/DDBJ whole genome shotgun (WGS) entry which is preliminary data.</text>
</comment>
<dbReference type="InterPro" id="IPR037045">
    <property type="entry name" value="S8pro/Inhibitor_I9_sf"/>
</dbReference>
<evidence type="ECO:0000313" key="4">
    <source>
        <dbReference type="EMBL" id="KAE8733355.1"/>
    </source>
</evidence>
<dbReference type="Gene3D" id="3.40.50.200">
    <property type="entry name" value="Peptidase S8/S53 domain"/>
    <property type="match status" value="1"/>
</dbReference>
<evidence type="ECO:0000256" key="1">
    <source>
        <dbReference type="ARBA" id="ARBA00011073"/>
    </source>
</evidence>
<comment type="similarity">
    <text evidence="1">Belongs to the peptidase S8 family.</text>
</comment>
<dbReference type="AlphaFoldDB" id="A0A6A3CUX5"/>
<keyword evidence="5" id="KW-1185">Reference proteome</keyword>
<name>A0A6A3CUX5_HIBSY</name>
<sequence>MFNVTELLHCLRGRWSFEQRLHSSEYDAKDSMVYSYTKSFNAFAAKLSKDEAQITGRSGFAFPNRYHKLHTTKSRDFIGFPQIAKRHLKLERDIIEGLLDTGITPHSDRFKDDGFGPPPHKWKGTCRHFRNFSGCNK</sequence>
<dbReference type="InterPro" id="IPR010259">
    <property type="entry name" value="S8pro/Inhibitor_I9"/>
</dbReference>
<organism evidence="4 5">
    <name type="scientific">Hibiscus syriacus</name>
    <name type="common">Rose of Sharon</name>
    <dbReference type="NCBI Taxonomy" id="106335"/>
    <lineage>
        <taxon>Eukaryota</taxon>
        <taxon>Viridiplantae</taxon>
        <taxon>Streptophyta</taxon>
        <taxon>Embryophyta</taxon>
        <taxon>Tracheophyta</taxon>
        <taxon>Spermatophyta</taxon>
        <taxon>Magnoliopsida</taxon>
        <taxon>eudicotyledons</taxon>
        <taxon>Gunneridae</taxon>
        <taxon>Pentapetalae</taxon>
        <taxon>rosids</taxon>
        <taxon>malvids</taxon>
        <taxon>Malvales</taxon>
        <taxon>Malvaceae</taxon>
        <taxon>Malvoideae</taxon>
        <taxon>Hibiscus</taxon>
    </lineage>
</organism>
<evidence type="ECO:0000259" key="3">
    <source>
        <dbReference type="Pfam" id="PF05922"/>
    </source>
</evidence>
<dbReference type="InterPro" id="IPR045051">
    <property type="entry name" value="SBT"/>
</dbReference>
<gene>
    <name evidence="4" type="ORF">F3Y22_tig00001349pilonHSYRG00158</name>
</gene>
<accession>A0A6A3CUX5</accession>
<reference evidence="4" key="1">
    <citation type="submission" date="2019-09" db="EMBL/GenBank/DDBJ databases">
        <title>Draft genome information of white flower Hibiscus syriacus.</title>
        <authorList>
            <person name="Kim Y.-M."/>
        </authorList>
    </citation>
    <scope>NUCLEOTIDE SEQUENCE [LARGE SCALE GENOMIC DNA]</scope>
    <source>
        <strain evidence="4">YM2019G1</strain>
    </source>
</reference>
<dbReference type="PANTHER" id="PTHR10795">
    <property type="entry name" value="PROPROTEIN CONVERTASE SUBTILISIN/KEXIN"/>
    <property type="match status" value="1"/>
</dbReference>
<feature type="domain" description="Inhibitor I9" evidence="3">
    <location>
        <begin position="19"/>
        <end position="53"/>
    </location>
</feature>
<keyword evidence="2" id="KW-0732">Signal</keyword>
<protein>
    <recommendedName>
        <fullName evidence="3">Inhibitor I9 domain-containing protein</fullName>
    </recommendedName>
</protein>
<evidence type="ECO:0000313" key="5">
    <source>
        <dbReference type="Proteomes" id="UP000436088"/>
    </source>
</evidence>
<dbReference type="Proteomes" id="UP000436088">
    <property type="component" value="Unassembled WGS sequence"/>
</dbReference>
<evidence type="ECO:0000256" key="2">
    <source>
        <dbReference type="ARBA" id="ARBA00022729"/>
    </source>
</evidence>
<proteinExistence type="inferred from homology"/>
<dbReference type="Pfam" id="PF05922">
    <property type="entry name" value="Inhibitor_I9"/>
    <property type="match status" value="1"/>
</dbReference>